<name>A0A228IY23_9BURK</name>
<dbReference type="GO" id="GO:0046872">
    <property type="term" value="F:metal ion binding"/>
    <property type="evidence" value="ECO:0007669"/>
    <property type="project" value="UniProtKB-KW"/>
</dbReference>
<dbReference type="PANTHER" id="PTHR35303:SF8">
    <property type="entry name" value="GAMMA-BUTYROBETAINE HYDROXYLASE-LIKE N-TERMINAL DOMAIN-CONTAINING PROTEIN"/>
    <property type="match status" value="1"/>
</dbReference>
<dbReference type="Proteomes" id="UP000214600">
    <property type="component" value="Unassembled WGS sequence"/>
</dbReference>
<feature type="domain" description="Gamma-butyrobetaine hydroxylase-like N-terminal" evidence="3">
    <location>
        <begin position="9"/>
        <end position="88"/>
    </location>
</feature>
<dbReference type="PANTHER" id="PTHR35303">
    <property type="entry name" value="OS02G0197800 PROTEIN"/>
    <property type="match status" value="1"/>
</dbReference>
<reference evidence="5" key="1">
    <citation type="submission" date="2017-06" db="EMBL/GenBank/DDBJ databases">
        <authorList>
            <person name="LiPuma J."/>
            <person name="Spilker T."/>
        </authorList>
    </citation>
    <scope>NUCLEOTIDE SEQUENCE [LARGE SCALE GENOMIC DNA]</scope>
    <source>
        <strain evidence="5">AU17325</strain>
    </source>
</reference>
<gene>
    <name evidence="4" type="ORF">CFB84_11375</name>
</gene>
<evidence type="ECO:0000313" key="5">
    <source>
        <dbReference type="Proteomes" id="UP000214600"/>
    </source>
</evidence>
<evidence type="ECO:0000313" key="4">
    <source>
        <dbReference type="EMBL" id="OXI46995.1"/>
    </source>
</evidence>
<proteinExistence type="predicted"/>
<dbReference type="Gene3D" id="3.30.2020.30">
    <property type="match status" value="1"/>
</dbReference>
<evidence type="ECO:0000256" key="2">
    <source>
        <dbReference type="ARBA" id="ARBA00023004"/>
    </source>
</evidence>
<protein>
    <recommendedName>
        <fullName evidence="3">Gamma-butyrobetaine hydroxylase-like N-terminal domain-containing protein</fullName>
    </recommendedName>
</protein>
<dbReference type="EMBL" id="NKFA01000005">
    <property type="protein sequence ID" value="OXI46995.1"/>
    <property type="molecule type" value="Genomic_DNA"/>
</dbReference>
<evidence type="ECO:0000259" key="3">
    <source>
        <dbReference type="Pfam" id="PF06155"/>
    </source>
</evidence>
<reference evidence="4 5" key="2">
    <citation type="submission" date="2017-08" db="EMBL/GenBank/DDBJ databases">
        <title>WGS of novel Burkholderia cepaca complex species.</title>
        <authorList>
            <person name="Lipuma J."/>
            <person name="Spilker T."/>
        </authorList>
    </citation>
    <scope>NUCLEOTIDE SEQUENCE [LARGE SCALE GENOMIC DNA]</scope>
    <source>
        <strain evidence="4 5">AU17325</strain>
    </source>
</reference>
<dbReference type="OrthoDB" id="9794178at2"/>
<dbReference type="RefSeq" id="WP_089450821.1">
    <property type="nucleotide sequence ID" value="NZ_NKFA01000005.1"/>
</dbReference>
<accession>A0A228IY23</accession>
<organism evidence="4 5">
    <name type="scientific">Burkholderia aenigmatica</name>
    <dbReference type="NCBI Taxonomy" id="2015348"/>
    <lineage>
        <taxon>Bacteria</taxon>
        <taxon>Pseudomonadati</taxon>
        <taxon>Pseudomonadota</taxon>
        <taxon>Betaproteobacteria</taxon>
        <taxon>Burkholderiales</taxon>
        <taxon>Burkholderiaceae</taxon>
        <taxon>Burkholderia</taxon>
        <taxon>Burkholderia cepacia complex</taxon>
    </lineage>
</organism>
<keyword evidence="2" id="KW-0408">Iron</keyword>
<keyword evidence="1" id="KW-0479">Metal-binding</keyword>
<dbReference type="InterPro" id="IPR010376">
    <property type="entry name" value="GBBH-like_N"/>
</dbReference>
<comment type="caution">
    <text evidence="4">The sequence shown here is derived from an EMBL/GenBank/DDBJ whole genome shotgun (WGS) entry which is preliminary data.</text>
</comment>
<evidence type="ECO:0000256" key="1">
    <source>
        <dbReference type="ARBA" id="ARBA00022723"/>
    </source>
</evidence>
<sequence length="98" mass="10733">MIVPTEIVLDHPARALTLRWPDGDTQHIGYAQLRCGCPCAECRRIRYDGGRVDVQPGLTLDDVEPAGYGIRLAFGDGHARGIYPWPYLAGMTAAPSPR</sequence>
<dbReference type="AlphaFoldDB" id="A0A228IY23"/>
<dbReference type="InterPro" id="IPR038492">
    <property type="entry name" value="GBBH-like_N_sf"/>
</dbReference>
<dbReference type="Pfam" id="PF06155">
    <property type="entry name" value="GBBH-like_N"/>
    <property type="match status" value="1"/>
</dbReference>